<evidence type="ECO:0000313" key="7">
    <source>
        <dbReference type="Proteomes" id="UP000235786"/>
    </source>
</evidence>
<keyword evidence="4 5" id="KW-0472">Membrane</keyword>
<dbReference type="PANTHER" id="PTHR23502">
    <property type="entry name" value="MAJOR FACILITATOR SUPERFAMILY"/>
    <property type="match status" value="1"/>
</dbReference>
<feature type="transmembrane region" description="Helical" evidence="5">
    <location>
        <begin position="209"/>
        <end position="230"/>
    </location>
</feature>
<dbReference type="PANTHER" id="PTHR23502:SF22">
    <property type="entry name" value="MAJOR FACILITATOR SUPERFAMILY (MFS) PROFILE DOMAIN-CONTAINING PROTEIN"/>
    <property type="match status" value="1"/>
</dbReference>
<feature type="transmembrane region" description="Helical" evidence="5">
    <location>
        <begin position="98"/>
        <end position="117"/>
    </location>
</feature>
<evidence type="ECO:0000256" key="5">
    <source>
        <dbReference type="SAM" id="Phobius"/>
    </source>
</evidence>
<dbReference type="SUPFAM" id="SSF103473">
    <property type="entry name" value="MFS general substrate transporter"/>
    <property type="match status" value="1"/>
</dbReference>
<comment type="subcellular location">
    <subcellularLocation>
        <location evidence="1">Membrane</location>
        <topology evidence="1">Multi-pass membrane protein</topology>
    </subcellularLocation>
</comment>
<dbReference type="InterPro" id="IPR011701">
    <property type="entry name" value="MFS"/>
</dbReference>
<dbReference type="EMBL" id="KZ613942">
    <property type="protein sequence ID" value="PMD43194.1"/>
    <property type="molecule type" value="Genomic_DNA"/>
</dbReference>
<dbReference type="OrthoDB" id="2533084at2759"/>
<evidence type="ECO:0000256" key="2">
    <source>
        <dbReference type="ARBA" id="ARBA00022692"/>
    </source>
</evidence>
<dbReference type="AlphaFoldDB" id="A0A2J6RXF2"/>
<dbReference type="Gene3D" id="1.20.1250.20">
    <property type="entry name" value="MFS general substrate transporter like domains"/>
    <property type="match status" value="1"/>
</dbReference>
<evidence type="ECO:0000256" key="4">
    <source>
        <dbReference type="ARBA" id="ARBA00023136"/>
    </source>
</evidence>
<dbReference type="Proteomes" id="UP000235786">
    <property type="component" value="Unassembled WGS sequence"/>
</dbReference>
<feature type="transmembrane region" description="Helical" evidence="5">
    <location>
        <begin position="465"/>
        <end position="486"/>
    </location>
</feature>
<reference evidence="6 7" key="1">
    <citation type="submission" date="2016-04" db="EMBL/GenBank/DDBJ databases">
        <title>A degradative enzymes factory behind the ericoid mycorrhizal symbiosis.</title>
        <authorList>
            <consortium name="DOE Joint Genome Institute"/>
            <person name="Martino E."/>
            <person name="Morin E."/>
            <person name="Grelet G."/>
            <person name="Kuo A."/>
            <person name="Kohler A."/>
            <person name="Daghino S."/>
            <person name="Barry K."/>
            <person name="Choi C."/>
            <person name="Cichocki N."/>
            <person name="Clum A."/>
            <person name="Copeland A."/>
            <person name="Hainaut M."/>
            <person name="Haridas S."/>
            <person name="Labutti K."/>
            <person name="Lindquist E."/>
            <person name="Lipzen A."/>
            <person name="Khouja H.-R."/>
            <person name="Murat C."/>
            <person name="Ohm R."/>
            <person name="Olson A."/>
            <person name="Spatafora J."/>
            <person name="Veneault-Fourrey C."/>
            <person name="Henrissat B."/>
            <person name="Grigoriev I."/>
            <person name="Martin F."/>
            <person name="Perotto S."/>
        </authorList>
    </citation>
    <scope>NUCLEOTIDE SEQUENCE [LARGE SCALE GENOMIC DNA]</scope>
    <source>
        <strain evidence="6 7">F</strain>
    </source>
</reference>
<gene>
    <name evidence="6" type="ORF">L207DRAFT_484345</name>
</gene>
<keyword evidence="2 5" id="KW-0812">Transmembrane</keyword>
<keyword evidence="7" id="KW-1185">Reference proteome</keyword>
<feature type="transmembrane region" description="Helical" evidence="5">
    <location>
        <begin position="333"/>
        <end position="353"/>
    </location>
</feature>
<feature type="transmembrane region" description="Helical" evidence="5">
    <location>
        <begin position="55"/>
        <end position="78"/>
    </location>
</feature>
<evidence type="ECO:0000256" key="3">
    <source>
        <dbReference type="ARBA" id="ARBA00022989"/>
    </source>
</evidence>
<feature type="transmembrane region" description="Helical" evidence="5">
    <location>
        <begin position="181"/>
        <end position="203"/>
    </location>
</feature>
<protein>
    <submittedName>
        <fullName evidence="6">MFS general substrate transporter</fullName>
    </submittedName>
</protein>
<name>A0A2J6RXF2_HYAVF</name>
<sequence>MRDNGEVLLAIDTDLEKMGDPSGLKLASDGRTILVPQPTDNPNDPLNWSDFKKHMILLCVAFAAFAGDFGSGAGIPAVAGQVVEWKLSAVSVTRANNLSIIMCGASGIVWMPLFNYWGRMPVLFWSSVMGLLFTLGCVLSPSFNTYYTLRAFQGLTQSVGQTIGLMFIKDMFFFHQHARKVGIWYSIFITSPVFGPFVGNFIYGGRHKWQPIFWLVFAWSSFLITLMLIFGDESYYNRQIPVEEQPARPKGQISRLLRLVGIWQIRHHSPTPTLVRGYGRLLEVFLKPVIPMSMLFYAMTFMWSVGINISSAILLETPRKAGGYGFGPTSLGYIYFTPLLGIVIGELFGHWFNDFLAARYIKSHHGVFVPEARLWTPYIGAALMIPGLVLVGQTLHLRLHWVGLVFGWGMVQVGIMLISVAIVTYVLDCYPSASGEVSALINLGRVCAGFSVGYFQQAWGKKDGFNVSFGLQAVVVAGSLIILFCIQRWGARLRLAAGPVTPL</sequence>
<dbReference type="GO" id="GO:0005886">
    <property type="term" value="C:plasma membrane"/>
    <property type="evidence" value="ECO:0007669"/>
    <property type="project" value="TreeGrafter"/>
</dbReference>
<organism evidence="6 7">
    <name type="scientific">Hyaloscypha variabilis (strain UAMH 11265 / GT02V1 / F)</name>
    <name type="common">Meliniomyces variabilis</name>
    <dbReference type="NCBI Taxonomy" id="1149755"/>
    <lineage>
        <taxon>Eukaryota</taxon>
        <taxon>Fungi</taxon>
        <taxon>Dikarya</taxon>
        <taxon>Ascomycota</taxon>
        <taxon>Pezizomycotina</taxon>
        <taxon>Leotiomycetes</taxon>
        <taxon>Helotiales</taxon>
        <taxon>Hyaloscyphaceae</taxon>
        <taxon>Hyaloscypha</taxon>
        <taxon>Hyaloscypha variabilis</taxon>
    </lineage>
</organism>
<feature type="transmembrane region" description="Helical" evidence="5">
    <location>
        <begin position="294"/>
        <end position="313"/>
    </location>
</feature>
<dbReference type="Pfam" id="PF07690">
    <property type="entry name" value="MFS_1"/>
    <property type="match status" value="1"/>
</dbReference>
<evidence type="ECO:0000256" key="1">
    <source>
        <dbReference type="ARBA" id="ARBA00004141"/>
    </source>
</evidence>
<feature type="transmembrane region" description="Helical" evidence="5">
    <location>
        <begin position="401"/>
        <end position="427"/>
    </location>
</feature>
<evidence type="ECO:0000313" key="6">
    <source>
        <dbReference type="EMBL" id="PMD43194.1"/>
    </source>
</evidence>
<keyword evidence="3 5" id="KW-1133">Transmembrane helix</keyword>
<proteinExistence type="predicted"/>
<accession>A0A2J6RXF2</accession>
<dbReference type="GO" id="GO:0022857">
    <property type="term" value="F:transmembrane transporter activity"/>
    <property type="evidence" value="ECO:0007669"/>
    <property type="project" value="InterPro"/>
</dbReference>
<dbReference type="STRING" id="1149755.A0A2J6RXF2"/>
<feature type="transmembrane region" description="Helical" evidence="5">
    <location>
        <begin position="122"/>
        <end position="143"/>
    </location>
</feature>
<dbReference type="InterPro" id="IPR036259">
    <property type="entry name" value="MFS_trans_sf"/>
</dbReference>
<feature type="transmembrane region" description="Helical" evidence="5">
    <location>
        <begin position="374"/>
        <end position="395"/>
    </location>
</feature>